<dbReference type="Gene3D" id="3.40.50.720">
    <property type="entry name" value="NAD(P)-binding Rossmann-like Domain"/>
    <property type="match status" value="1"/>
</dbReference>
<dbReference type="PANTHER" id="PTHR43490">
    <property type="entry name" value="(+)-NEOMENTHOL DEHYDROGENASE"/>
    <property type="match status" value="1"/>
</dbReference>
<organism evidence="5 6">
    <name type="scientific">Dyella mobilis</name>
    <dbReference type="NCBI Taxonomy" id="1849582"/>
    <lineage>
        <taxon>Bacteria</taxon>
        <taxon>Pseudomonadati</taxon>
        <taxon>Pseudomonadota</taxon>
        <taxon>Gammaproteobacteria</taxon>
        <taxon>Lysobacterales</taxon>
        <taxon>Rhodanobacteraceae</taxon>
        <taxon>Dyella</taxon>
    </lineage>
</organism>
<dbReference type="CDD" id="cd05324">
    <property type="entry name" value="carb_red_PTCR-like_SDR_c"/>
    <property type="match status" value="1"/>
</dbReference>
<dbReference type="InterPro" id="IPR020904">
    <property type="entry name" value="Sc_DH/Rdtase_CS"/>
</dbReference>
<dbReference type="Pfam" id="PF00106">
    <property type="entry name" value="adh_short"/>
    <property type="match status" value="1"/>
</dbReference>
<accession>A0ABS2KD92</accession>
<keyword evidence="3" id="KW-0560">Oxidoreductase</keyword>
<keyword evidence="2" id="KW-0521">NADP</keyword>
<sequence length="247" mass="26135">MSSKEIALITGANKGIGLAAARQLGEQGYTVWLGCRDAARGESAVSELRNTGVDAHLLVLDVADTQSVAAAKGKFQEQAGTLDVLINNAGISLGGVPVRVTEETVDDMRAMFEVNTLGPMRVTQAFLPLLRRSKAARIVMVSSTLGSISDTMDTASPIWSAGYGGYSATKSALNMLTAKLAKELLPEGIRVNAVNPGYTATDLNDHKGYRTVEAAAKVIVELAAFNVLGPTGGFFHDGHSHQNRHPW</sequence>
<comment type="caution">
    <text evidence="5">The sequence shown here is derived from an EMBL/GenBank/DDBJ whole genome shotgun (WGS) entry which is preliminary data.</text>
</comment>
<dbReference type="InterPro" id="IPR036291">
    <property type="entry name" value="NAD(P)-bd_dom_sf"/>
</dbReference>
<protein>
    <submittedName>
        <fullName evidence="5">SDR family oxidoreductase</fullName>
    </submittedName>
</protein>
<dbReference type="RefSeq" id="WP_204630361.1">
    <property type="nucleotide sequence ID" value="NZ_BSOC01000006.1"/>
</dbReference>
<reference evidence="5" key="1">
    <citation type="submission" date="2020-10" db="EMBL/GenBank/DDBJ databases">
        <title>Phylogeny of dyella-like bacteria.</title>
        <authorList>
            <person name="Fu J."/>
        </authorList>
    </citation>
    <scope>NUCLEOTIDE SEQUENCE</scope>
    <source>
        <strain evidence="5">DHON07</strain>
    </source>
</reference>
<dbReference type="EMBL" id="JADIKF010000035">
    <property type="protein sequence ID" value="MBM7128742.1"/>
    <property type="molecule type" value="Genomic_DNA"/>
</dbReference>
<dbReference type="InterPro" id="IPR002347">
    <property type="entry name" value="SDR_fam"/>
</dbReference>
<name>A0ABS2KD92_9GAMM</name>
<evidence type="ECO:0000313" key="5">
    <source>
        <dbReference type="EMBL" id="MBM7128742.1"/>
    </source>
</evidence>
<proteinExistence type="inferred from homology"/>
<evidence type="ECO:0000256" key="4">
    <source>
        <dbReference type="RuleBase" id="RU000363"/>
    </source>
</evidence>
<evidence type="ECO:0000313" key="6">
    <source>
        <dbReference type="Proteomes" id="UP001430193"/>
    </source>
</evidence>
<evidence type="ECO:0000256" key="2">
    <source>
        <dbReference type="ARBA" id="ARBA00022857"/>
    </source>
</evidence>
<gene>
    <name evidence="5" type="ORF">ISS99_04325</name>
</gene>
<dbReference type="PRINTS" id="PR00081">
    <property type="entry name" value="GDHRDH"/>
</dbReference>
<dbReference type="PRINTS" id="PR00080">
    <property type="entry name" value="SDRFAMILY"/>
</dbReference>
<keyword evidence="6" id="KW-1185">Reference proteome</keyword>
<dbReference type="PANTHER" id="PTHR43490:SF99">
    <property type="entry name" value="SHORT-CHAIN DEHYDROGENASE_REDUCTASE"/>
    <property type="match status" value="1"/>
</dbReference>
<comment type="similarity">
    <text evidence="1 4">Belongs to the short-chain dehydrogenases/reductases (SDR) family.</text>
</comment>
<dbReference type="PROSITE" id="PS00061">
    <property type="entry name" value="ADH_SHORT"/>
    <property type="match status" value="1"/>
</dbReference>
<evidence type="ECO:0000256" key="3">
    <source>
        <dbReference type="ARBA" id="ARBA00023002"/>
    </source>
</evidence>
<dbReference type="SUPFAM" id="SSF51735">
    <property type="entry name" value="NAD(P)-binding Rossmann-fold domains"/>
    <property type="match status" value="1"/>
</dbReference>
<dbReference type="InterPro" id="IPR045313">
    <property type="entry name" value="CBR1-like"/>
</dbReference>
<dbReference type="Proteomes" id="UP001430193">
    <property type="component" value="Unassembled WGS sequence"/>
</dbReference>
<evidence type="ECO:0000256" key="1">
    <source>
        <dbReference type="ARBA" id="ARBA00006484"/>
    </source>
</evidence>